<name>A0A5M6IHW3_9PROT</name>
<keyword evidence="4" id="KW-1185">Reference proteome</keyword>
<sequence>EPPMARQALEIRTDLHTADALRRMARQEQDRRAAMRMLALPNAMEGMTRAEAARLAGMEQQALRDAVIRYNAEGLSGLHDRPKPGRTPTLTEGEQATLRAVILRGPDPACDGGGDWTLPMLCRWMEDHFGKTMHPDNLSRVVRRLDLSRQKTRPRHPKADEAAQAAFKKGGCAMP</sequence>
<dbReference type="Pfam" id="PF13592">
    <property type="entry name" value="HTH_33"/>
    <property type="match status" value="1"/>
</dbReference>
<comment type="caution">
    <text evidence="3">The sequence shown here is derived from an EMBL/GenBank/DDBJ whole genome shotgun (WGS) entry which is preliminary data.</text>
</comment>
<feature type="non-terminal residue" evidence="3">
    <location>
        <position position="1"/>
    </location>
</feature>
<dbReference type="AlphaFoldDB" id="A0A5M6IHW3"/>
<evidence type="ECO:0000256" key="1">
    <source>
        <dbReference type="SAM" id="MobiDB-lite"/>
    </source>
</evidence>
<dbReference type="Proteomes" id="UP000325255">
    <property type="component" value="Unassembled WGS sequence"/>
</dbReference>
<feature type="domain" description="Winged helix-turn helix" evidence="2">
    <location>
        <begin position="116"/>
        <end position="169"/>
    </location>
</feature>
<reference evidence="3 4" key="1">
    <citation type="submission" date="2019-09" db="EMBL/GenBank/DDBJ databases">
        <title>Genome sequence of Rhodovastum atsumiense, a diverse member of the Acetobacteraceae family of non-sulfur purple photosynthetic bacteria.</title>
        <authorList>
            <person name="Meyer T."/>
            <person name="Kyndt J."/>
        </authorList>
    </citation>
    <scope>NUCLEOTIDE SEQUENCE [LARGE SCALE GENOMIC DNA]</scope>
    <source>
        <strain evidence="3 4">DSM 21279</strain>
    </source>
</reference>
<dbReference type="EMBL" id="VWPK01000177">
    <property type="protein sequence ID" value="KAA5607804.1"/>
    <property type="molecule type" value="Genomic_DNA"/>
</dbReference>
<protein>
    <submittedName>
        <fullName evidence="3">Helix-turn-helix domain-containing protein</fullName>
    </submittedName>
</protein>
<dbReference type="InterPro" id="IPR009057">
    <property type="entry name" value="Homeodomain-like_sf"/>
</dbReference>
<accession>A0A5M6IHW3</accession>
<evidence type="ECO:0000259" key="2">
    <source>
        <dbReference type="Pfam" id="PF13592"/>
    </source>
</evidence>
<evidence type="ECO:0000313" key="4">
    <source>
        <dbReference type="Proteomes" id="UP000325255"/>
    </source>
</evidence>
<feature type="region of interest" description="Disordered" evidence="1">
    <location>
        <begin position="148"/>
        <end position="175"/>
    </location>
</feature>
<organism evidence="3 4">
    <name type="scientific">Rhodovastum atsumiense</name>
    <dbReference type="NCBI Taxonomy" id="504468"/>
    <lineage>
        <taxon>Bacteria</taxon>
        <taxon>Pseudomonadati</taxon>
        <taxon>Pseudomonadota</taxon>
        <taxon>Alphaproteobacteria</taxon>
        <taxon>Acetobacterales</taxon>
        <taxon>Acetobacteraceae</taxon>
        <taxon>Rhodovastum</taxon>
    </lineage>
</organism>
<gene>
    <name evidence="3" type="ORF">F1189_31940</name>
</gene>
<dbReference type="Pfam" id="PF13551">
    <property type="entry name" value="HTH_29"/>
    <property type="match status" value="1"/>
</dbReference>
<dbReference type="SUPFAM" id="SSF46689">
    <property type="entry name" value="Homeodomain-like"/>
    <property type="match status" value="1"/>
</dbReference>
<proteinExistence type="predicted"/>
<dbReference type="RefSeq" id="WP_150045880.1">
    <property type="nucleotide sequence ID" value="NZ_VWPK01000177.1"/>
</dbReference>
<evidence type="ECO:0000313" key="3">
    <source>
        <dbReference type="EMBL" id="KAA5607804.1"/>
    </source>
</evidence>
<dbReference type="OrthoDB" id="2375382at2"/>
<dbReference type="InterPro" id="IPR025959">
    <property type="entry name" value="Winged_HTH_dom"/>
</dbReference>